<reference evidence="2 3" key="1">
    <citation type="submission" date="2019-07" db="EMBL/GenBank/DDBJ databases">
        <title>Microbispora hainanensis DSM 45428.</title>
        <authorList>
            <person name="Thawai C."/>
        </authorList>
    </citation>
    <scope>NUCLEOTIDE SEQUENCE [LARGE SCALE GENOMIC DNA]</scope>
    <source>
        <strain evidence="2 3">DSM 45428</strain>
    </source>
</reference>
<sequence>MTYDVVIIGAGLFGIVTAQHLAEHGLSVALVERDARIGGLCRSERHSMGIEFCPYGTHVMATDDLGIWRYLSRFADWIDYRHTVYALVDGHLIPMPIGLTAIRHCYGREFGVEEARRSVDRDASPYRNRLPVTVEDVALGSLGPRLYEMFVAAYVTKQWGVHPSQLDAAVFTSRFAIRFDDEDGYRRRRFEGLPADGYGAMFSRMVSSPLIDLYMSHRGPWPRSRHACVYTGPLDAYFGHRYGKLARRRVALDWREANQVSGVPVTTHPDAATPRYRTHRSDLLPWNQAPAVALVGIERAGDGEHVVEFVLRTPANTALIRRYRELSDAATGVVFAGRGAGADFYLDMGQTVAAALSCAHQLVSRAGKEIA</sequence>
<evidence type="ECO:0000259" key="1">
    <source>
        <dbReference type="Pfam" id="PF03275"/>
    </source>
</evidence>
<dbReference type="InterPro" id="IPR015899">
    <property type="entry name" value="UDP-GalPyranose_mutase_C"/>
</dbReference>
<dbReference type="Proteomes" id="UP000316541">
    <property type="component" value="Unassembled WGS sequence"/>
</dbReference>
<dbReference type="PANTHER" id="PTHR21197:SF0">
    <property type="entry name" value="UDP-GALACTOPYRANOSE MUTASE"/>
    <property type="match status" value="1"/>
</dbReference>
<dbReference type="Pfam" id="PF03275">
    <property type="entry name" value="GLF"/>
    <property type="match status" value="1"/>
</dbReference>
<dbReference type="GO" id="GO:0005829">
    <property type="term" value="C:cytosol"/>
    <property type="evidence" value="ECO:0007669"/>
    <property type="project" value="TreeGrafter"/>
</dbReference>
<feature type="domain" description="UDP-galactopyranose mutase C-terminal" evidence="1">
    <location>
        <begin position="150"/>
        <end position="339"/>
    </location>
</feature>
<gene>
    <name evidence="2" type="ORF">FLX08_36245</name>
</gene>
<accession>A0A544Y6F6</accession>
<organism evidence="2 3">
    <name type="scientific">Microbispora hainanensis</name>
    <dbReference type="NCBI Taxonomy" id="568844"/>
    <lineage>
        <taxon>Bacteria</taxon>
        <taxon>Bacillati</taxon>
        <taxon>Actinomycetota</taxon>
        <taxon>Actinomycetes</taxon>
        <taxon>Streptosporangiales</taxon>
        <taxon>Streptosporangiaceae</taxon>
        <taxon>Microbispora</taxon>
    </lineage>
</organism>
<comment type="caution">
    <text evidence="2">The sequence shown here is derived from an EMBL/GenBank/DDBJ whole genome shotgun (WGS) entry which is preliminary data.</text>
</comment>
<dbReference type="EMBL" id="VIRM01000070">
    <property type="protein sequence ID" value="TQS12355.1"/>
    <property type="molecule type" value="Genomic_DNA"/>
</dbReference>
<dbReference type="Gene3D" id="3.40.50.720">
    <property type="entry name" value="NAD(P)-binding Rossmann-like Domain"/>
    <property type="match status" value="3"/>
</dbReference>
<dbReference type="Pfam" id="PF13450">
    <property type="entry name" value="NAD_binding_8"/>
    <property type="match status" value="1"/>
</dbReference>
<proteinExistence type="predicted"/>
<dbReference type="GO" id="GO:0008767">
    <property type="term" value="F:UDP-galactopyranose mutase activity"/>
    <property type="evidence" value="ECO:0007669"/>
    <property type="project" value="InterPro"/>
</dbReference>
<name>A0A544Y6F6_9ACTN</name>
<dbReference type="SUPFAM" id="SSF51971">
    <property type="entry name" value="Nucleotide-binding domain"/>
    <property type="match status" value="1"/>
</dbReference>
<dbReference type="AlphaFoldDB" id="A0A544Y6F6"/>
<evidence type="ECO:0000313" key="2">
    <source>
        <dbReference type="EMBL" id="TQS12355.1"/>
    </source>
</evidence>
<evidence type="ECO:0000313" key="3">
    <source>
        <dbReference type="Proteomes" id="UP000316541"/>
    </source>
</evidence>
<dbReference type="PANTHER" id="PTHR21197">
    <property type="entry name" value="UDP-GALACTOPYRANOSE MUTASE"/>
    <property type="match status" value="1"/>
</dbReference>
<protein>
    <submittedName>
        <fullName evidence="2">FAD-dependent oxidoreductase</fullName>
    </submittedName>
</protein>
<dbReference type="PRINTS" id="PR00419">
    <property type="entry name" value="ADXRDTASE"/>
</dbReference>
<dbReference type="GO" id="GO:0050660">
    <property type="term" value="F:flavin adenine dinucleotide binding"/>
    <property type="evidence" value="ECO:0007669"/>
    <property type="project" value="TreeGrafter"/>
</dbReference>